<dbReference type="Pfam" id="PF01636">
    <property type="entry name" value="APH"/>
    <property type="match status" value="1"/>
</dbReference>
<dbReference type="RefSeq" id="WP_330087230.1">
    <property type="nucleotide sequence ID" value="NZ_JAUGZK010000004.1"/>
</dbReference>
<name>A0ABU7JDV5_9GAMM</name>
<dbReference type="PANTHER" id="PTHR22603:SF66">
    <property type="entry name" value="ETHANOLAMINE KINASE"/>
    <property type="match status" value="1"/>
</dbReference>
<sequence>MAQPLPATTTYQRAGAAAGLSEDEAEQRIRQLCLHLEFFASHPPLAMRPLSQGSTNLSYWVQTIRGEYVVRHYSPDVTGVCRQQELRCQHAAAVAELAPAPLCLNNHQQVLISEFLPAGQPLQLTSVRIDAMASQLVRLHRLQVQTPLLHPGRYLQELKSHASGPWLEAQATVFKQLVAVVLAFEQMPQDQVLCHLDLHAGNLLWQEGRIWLLDFEYAQLADSSLDLASLLENFPLPSEQSQQLLTRYYQQRNVGIHPALLRKKLAAARVLYQGFCWLWYLALPEGRLQAQSHLQRLQQVLQLWQAESKLKTT</sequence>
<reference evidence="2 3" key="1">
    <citation type="submission" date="2023-06" db="EMBL/GenBank/DDBJ databases">
        <title>Alkalimonas sp., MEB004 an alkaliphilic bacterium isolated from Lonar Lake, India.</title>
        <authorList>
            <person name="Joshi A."/>
            <person name="Thite S."/>
        </authorList>
    </citation>
    <scope>NUCLEOTIDE SEQUENCE [LARGE SCALE GENOMIC DNA]</scope>
    <source>
        <strain evidence="2 3">MEB004</strain>
    </source>
</reference>
<protein>
    <submittedName>
        <fullName evidence="2">Phosphotransferase</fullName>
    </submittedName>
</protein>
<organism evidence="2 3">
    <name type="scientific">Alkalimonas mucilaginosa</name>
    <dbReference type="NCBI Taxonomy" id="3057676"/>
    <lineage>
        <taxon>Bacteria</taxon>
        <taxon>Pseudomonadati</taxon>
        <taxon>Pseudomonadota</taxon>
        <taxon>Gammaproteobacteria</taxon>
        <taxon>Alkalimonas</taxon>
    </lineage>
</organism>
<proteinExistence type="predicted"/>
<dbReference type="PANTHER" id="PTHR22603">
    <property type="entry name" value="CHOLINE/ETHANOALAMINE KINASE"/>
    <property type="match status" value="1"/>
</dbReference>
<dbReference type="InterPro" id="IPR002575">
    <property type="entry name" value="Aminoglycoside_PTrfase"/>
</dbReference>
<evidence type="ECO:0000313" key="3">
    <source>
        <dbReference type="Proteomes" id="UP001339167"/>
    </source>
</evidence>
<feature type="domain" description="Aminoglycoside phosphotransferase" evidence="1">
    <location>
        <begin position="48"/>
        <end position="250"/>
    </location>
</feature>
<gene>
    <name evidence="2" type="ORF">QWF21_06445</name>
</gene>
<dbReference type="InterPro" id="IPR011009">
    <property type="entry name" value="Kinase-like_dom_sf"/>
</dbReference>
<comment type="caution">
    <text evidence="2">The sequence shown here is derived from an EMBL/GenBank/DDBJ whole genome shotgun (WGS) entry which is preliminary data.</text>
</comment>
<dbReference type="Gene3D" id="3.90.1200.10">
    <property type="match status" value="1"/>
</dbReference>
<dbReference type="Proteomes" id="UP001339167">
    <property type="component" value="Unassembled WGS sequence"/>
</dbReference>
<accession>A0ABU7JDV5</accession>
<evidence type="ECO:0000313" key="2">
    <source>
        <dbReference type="EMBL" id="MEE2023881.1"/>
    </source>
</evidence>
<dbReference type="Gene3D" id="3.30.200.20">
    <property type="entry name" value="Phosphorylase Kinase, domain 1"/>
    <property type="match status" value="1"/>
</dbReference>
<dbReference type="SUPFAM" id="SSF56112">
    <property type="entry name" value="Protein kinase-like (PK-like)"/>
    <property type="match status" value="1"/>
</dbReference>
<dbReference type="EMBL" id="JAUGZK010000004">
    <property type="protein sequence ID" value="MEE2023881.1"/>
    <property type="molecule type" value="Genomic_DNA"/>
</dbReference>
<evidence type="ECO:0000259" key="1">
    <source>
        <dbReference type="Pfam" id="PF01636"/>
    </source>
</evidence>
<keyword evidence="3" id="KW-1185">Reference proteome</keyword>